<gene>
    <name evidence="4" type="ORF">C7212DRAFT_196495</name>
</gene>
<evidence type="ECO:0000313" key="4">
    <source>
        <dbReference type="EMBL" id="PWW75852.1"/>
    </source>
</evidence>
<feature type="compositionally biased region" description="Basic residues" evidence="2">
    <location>
        <begin position="108"/>
        <end position="117"/>
    </location>
</feature>
<dbReference type="SUPFAM" id="SSF54928">
    <property type="entry name" value="RNA-binding domain, RBD"/>
    <property type="match status" value="1"/>
</dbReference>
<evidence type="ECO:0000256" key="1">
    <source>
        <dbReference type="PROSITE-ProRule" id="PRU00176"/>
    </source>
</evidence>
<dbReference type="InterPro" id="IPR034403">
    <property type="entry name" value="Srp1p_RRM"/>
</dbReference>
<feature type="compositionally biased region" description="Basic and acidic residues" evidence="2">
    <location>
        <begin position="118"/>
        <end position="157"/>
    </location>
</feature>
<proteinExistence type="predicted"/>
<evidence type="ECO:0000313" key="5">
    <source>
        <dbReference type="Proteomes" id="UP000246991"/>
    </source>
</evidence>
<reference evidence="4 5" key="1">
    <citation type="submission" date="2018-03" db="EMBL/GenBank/DDBJ databases">
        <title>Genomes of Pezizomycetes fungi and the evolution of truffles.</title>
        <authorList>
            <person name="Murat C."/>
            <person name="Payen T."/>
            <person name="Noel B."/>
            <person name="Kuo A."/>
            <person name="Martin F.M."/>
        </authorList>
    </citation>
    <scope>NUCLEOTIDE SEQUENCE [LARGE SCALE GENOMIC DNA]</scope>
    <source>
        <strain evidence="4">091103-1</strain>
    </source>
</reference>
<evidence type="ECO:0000259" key="3">
    <source>
        <dbReference type="PROSITE" id="PS50102"/>
    </source>
</evidence>
<feature type="domain" description="RRM" evidence="3">
    <location>
        <begin position="7"/>
        <end position="85"/>
    </location>
</feature>
<dbReference type="InterPro" id="IPR035979">
    <property type="entry name" value="RBD_domain_sf"/>
</dbReference>
<dbReference type="Proteomes" id="UP000246991">
    <property type="component" value="Unassembled WGS sequence"/>
</dbReference>
<dbReference type="GO" id="GO:0003723">
    <property type="term" value="F:RNA binding"/>
    <property type="evidence" value="ECO:0007669"/>
    <property type="project" value="UniProtKB-UniRule"/>
</dbReference>
<dbReference type="EMBL" id="PYWC01000041">
    <property type="protein sequence ID" value="PWW75852.1"/>
    <property type="molecule type" value="Genomic_DNA"/>
</dbReference>
<name>A0A317SN13_9PEZI</name>
<dbReference type="OrthoDB" id="5970at2759"/>
<dbReference type="CDD" id="cd12467">
    <property type="entry name" value="RRM_Srp1p_like"/>
    <property type="match status" value="1"/>
</dbReference>
<dbReference type="FunFam" id="3.30.70.330:FF:000123">
    <property type="entry name" value="Pre-mRNA splicing factor (Srp1)"/>
    <property type="match status" value="1"/>
</dbReference>
<dbReference type="PANTHER" id="PTHR23147">
    <property type="entry name" value="SERINE/ARGININE RICH SPLICING FACTOR"/>
    <property type="match status" value="1"/>
</dbReference>
<dbReference type="AlphaFoldDB" id="A0A317SN13"/>
<dbReference type="Gene3D" id="3.30.70.330">
    <property type="match status" value="1"/>
</dbReference>
<keyword evidence="1" id="KW-0694">RNA-binding</keyword>
<dbReference type="InterPro" id="IPR012677">
    <property type="entry name" value="Nucleotide-bd_a/b_plait_sf"/>
</dbReference>
<dbReference type="PROSITE" id="PS50102">
    <property type="entry name" value="RRM"/>
    <property type="match status" value="1"/>
</dbReference>
<organism evidence="4 5">
    <name type="scientific">Tuber magnatum</name>
    <name type="common">white Piedmont truffle</name>
    <dbReference type="NCBI Taxonomy" id="42249"/>
    <lineage>
        <taxon>Eukaryota</taxon>
        <taxon>Fungi</taxon>
        <taxon>Dikarya</taxon>
        <taxon>Ascomycota</taxon>
        <taxon>Pezizomycotina</taxon>
        <taxon>Pezizomycetes</taxon>
        <taxon>Pezizales</taxon>
        <taxon>Tuberaceae</taxon>
        <taxon>Tuber</taxon>
    </lineage>
</organism>
<dbReference type="InterPro" id="IPR000504">
    <property type="entry name" value="RRM_dom"/>
</dbReference>
<keyword evidence="5" id="KW-1185">Reference proteome</keyword>
<dbReference type="SMART" id="SM00360">
    <property type="entry name" value="RRM"/>
    <property type="match status" value="1"/>
</dbReference>
<dbReference type="STRING" id="42249.A0A317SN13"/>
<sequence>MSGRGGTTLYVTGFSSGTRARDLAYEFERYGRLVRCDIPAPRTASSRLFAFVEYESRRDADDAYYEMHGRRIGRDDLLKIEWARTPPSASWRFDGGRDAPRGGARRGGSPRRGRSISRGRDSPRRSERRGDRDARSRSPGRKGDDDIRRPDDDRERSPLPANGDDAHHRKDSPLHDDLDTADLAD</sequence>
<dbReference type="Pfam" id="PF00076">
    <property type="entry name" value="RRM_1"/>
    <property type="match status" value="1"/>
</dbReference>
<comment type="caution">
    <text evidence="4">The sequence shown here is derived from an EMBL/GenBank/DDBJ whole genome shotgun (WGS) entry which is preliminary data.</text>
</comment>
<dbReference type="InterPro" id="IPR050907">
    <property type="entry name" value="SRSF"/>
</dbReference>
<accession>A0A317SN13</accession>
<feature type="region of interest" description="Disordered" evidence="2">
    <location>
        <begin position="87"/>
        <end position="185"/>
    </location>
</feature>
<feature type="compositionally biased region" description="Basic and acidic residues" evidence="2">
    <location>
        <begin position="164"/>
        <end position="178"/>
    </location>
</feature>
<evidence type="ECO:0000256" key="2">
    <source>
        <dbReference type="SAM" id="MobiDB-lite"/>
    </source>
</evidence>
<protein>
    <recommendedName>
        <fullName evidence="3">RRM domain-containing protein</fullName>
    </recommendedName>
</protein>